<accession>A0A0A8ZNL9</accession>
<proteinExistence type="predicted"/>
<evidence type="ECO:0000256" key="1">
    <source>
        <dbReference type="SAM" id="MobiDB-lite"/>
    </source>
</evidence>
<organism evidence="2">
    <name type="scientific">Arundo donax</name>
    <name type="common">Giant reed</name>
    <name type="synonym">Donax arundinaceus</name>
    <dbReference type="NCBI Taxonomy" id="35708"/>
    <lineage>
        <taxon>Eukaryota</taxon>
        <taxon>Viridiplantae</taxon>
        <taxon>Streptophyta</taxon>
        <taxon>Embryophyta</taxon>
        <taxon>Tracheophyta</taxon>
        <taxon>Spermatophyta</taxon>
        <taxon>Magnoliopsida</taxon>
        <taxon>Liliopsida</taxon>
        <taxon>Poales</taxon>
        <taxon>Poaceae</taxon>
        <taxon>PACMAD clade</taxon>
        <taxon>Arundinoideae</taxon>
        <taxon>Arundineae</taxon>
        <taxon>Arundo</taxon>
    </lineage>
</organism>
<evidence type="ECO:0000313" key="2">
    <source>
        <dbReference type="EMBL" id="JAD40994.1"/>
    </source>
</evidence>
<name>A0A0A8ZNL9_ARUDO</name>
<feature type="region of interest" description="Disordered" evidence="1">
    <location>
        <begin position="7"/>
        <end position="26"/>
    </location>
</feature>
<dbReference type="AlphaFoldDB" id="A0A0A8ZNL9"/>
<reference evidence="2" key="2">
    <citation type="journal article" date="2015" name="Data Brief">
        <title>Shoot transcriptome of the giant reed, Arundo donax.</title>
        <authorList>
            <person name="Barrero R.A."/>
            <person name="Guerrero F.D."/>
            <person name="Moolhuijzen P."/>
            <person name="Goolsby J.A."/>
            <person name="Tidwell J."/>
            <person name="Bellgard S.E."/>
            <person name="Bellgard M.I."/>
        </authorList>
    </citation>
    <scope>NUCLEOTIDE SEQUENCE</scope>
    <source>
        <tissue evidence="2">Shoot tissue taken approximately 20 cm above the soil surface</tissue>
    </source>
</reference>
<protein>
    <submittedName>
        <fullName evidence="2">Uncharacterized protein</fullName>
    </submittedName>
</protein>
<dbReference type="EMBL" id="GBRH01256901">
    <property type="protein sequence ID" value="JAD40994.1"/>
    <property type="molecule type" value="Transcribed_RNA"/>
</dbReference>
<sequence>MFMLIGEHSGGPARPGMARARSCLAR</sequence>
<reference evidence="2" key="1">
    <citation type="submission" date="2014-09" db="EMBL/GenBank/DDBJ databases">
        <authorList>
            <person name="Magalhaes I.L.F."/>
            <person name="Oliveira U."/>
            <person name="Santos F.R."/>
            <person name="Vidigal T.H.D.A."/>
            <person name="Brescovit A.D."/>
            <person name="Santos A.J."/>
        </authorList>
    </citation>
    <scope>NUCLEOTIDE SEQUENCE</scope>
    <source>
        <tissue evidence="2">Shoot tissue taken approximately 20 cm above the soil surface</tissue>
    </source>
</reference>